<dbReference type="GO" id="GO:0070930">
    <property type="term" value="P:trans-translation-dependent protein tagging"/>
    <property type="evidence" value="ECO:0007669"/>
    <property type="project" value="TreeGrafter"/>
</dbReference>
<comment type="caution">
    <text evidence="5">The sequence shown here is derived from an EMBL/GenBank/DDBJ whole genome shotgun (WGS) entry which is preliminary data.</text>
</comment>
<evidence type="ECO:0000313" key="5">
    <source>
        <dbReference type="EMBL" id="KKR99231.1"/>
    </source>
</evidence>
<evidence type="ECO:0000313" key="6">
    <source>
        <dbReference type="Proteomes" id="UP000033930"/>
    </source>
</evidence>
<organism evidence="5 6">
    <name type="scientific">Candidatus Uhrbacteria bacterium GW2011_GWC1_41_20</name>
    <dbReference type="NCBI Taxonomy" id="1618983"/>
    <lineage>
        <taxon>Bacteria</taxon>
        <taxon>Candidatus Uhriibacteriota</taxon>
    </lineage>
</organism>
<dbReference type="HAMAP" id="MF_00023">
    <property type="entry name" value="SmpB"/>
    <property type="match status" value="1"/>
</dbReference>
<keyword evidence="2 3" id="KW-0694">RNA-binding</keyword>
<dbReference type="Gene3D" id="2.40.280.10">
    <property type="match status" value="1"/>
</dbReference>
<comment type="similarity">
    <text evidence="3">Belongs to the SmpB family.</text>
</comment>
<dbReference type="GO" id="GO:0070929">
    <property type="term" value="P:trans-translation"/>
    <property type="evidence" value="ECO:0007669"/>
    <property type="project" value="UniProtKB-UniRule"/>
</dbReference>
<dbReference type="InterPro" id="IPR023620">
    <property type="entry name" value="SmpB"/>
</dbReference>
<dbReference type="GO" id="GO:0005829">
    <property type="term" value="C:cytosol"/>
    <property type="evidence" value="ECO:0007669"/>
    <property type="project" value="TreeGrafter"/>
</dbReference>
<evidence type="ECO:0000256" key="1">
    <source>
        <dbReference type="ARBA" id="ARBA00022490"/>
    </source>
</evidence>
<comment type="function">
    <text evidence="3">Required for rescue of stalled ribosomes mediated by trans-translation. Binds to transfer-messenger RNA (tmRNA), required for stable association of tmRNA with ribosomes. tmRNA and SmpB together mimic tRNA shape, replacing the anticodon stem-loop with SmpB. tmRNA is encoded by the ssrA gene; the 2 termini fold to resemble tRNA(Ala) and it encodes a 'tag peptide', a short internal open reading frame. During trans-translation Ala-aminoacylated tmRNA acts like a tRNA, entering the A-site of stalled ribosomes, displacing the stalled mRNA. The ribosome then switches to translate the ORF on the tmRNA; the nascent peptide is terminated with the 'tag peptide' encoded by the tmRNA and targeted for degradation. The ribosome is freed to recommence translation, which seems to be the essential function of trans-translation.</text>
</comment>
<accession>A0A0G0VHW9</accession>
<dbReference type="CDD" id="cd09294">
    <property type="entry name" value="SmpB"/>
    <property type="match status" value="1"/>
</dbReference>
<dbReference type="PANTHER" id="PTHR30308:SF2">
    <property type="entry name" value="SSRA-BINDING PROTEIN"/>
    <property type="match status" value="1"/>
</dbReference>
<dbReference type="Proteomes" id="UP000033930">
    <property type="component" value="Unassembled WGS sequence"/>
</dbReference>
<dbReference type="AlphaFoldDB" id="A0A0G0VHW9"/>
<evidence type="ECO:0000256" key="3">
    <source>
        <dbReference type="HAMAP-Rule" id="MF_00023"/>
    </source>
</evidence>
<dbReference type="GO" id="GO:0003723">
    <property type="term" value="F:RNA binding"/>
    <property type="evidence" value="ECO:0007669"/>
    <property type="project" value="UniProtKB-UniRule"/>
</dbReference>
<feature type="region of interest" description="Disordered" evidence="4">
    <location>
        <begin position="124"/>
        <end position="152"/>
    </location>
</feature>
<dbReference type="EMBL" id="LCAW01000009">
    <property type="protein sequence ID" value="KKR99231.1"/>
    <property type="molecule type" value="Genomic_DNA"/>
</dbReference>
<dbReference type="Pfam" id="PF01668">
    <property type="entry name" value="SmpB"/>
    <property type="match status" value="1"/>
</dbReference>
<comment type="subcellular location">
    <subcellularLocation>
        <location evidence="3">Cytoplasm</location>
    </subcellularLocation>
    <text evidence="3">The tmRNA-SmpB complex associates with stalled 70S ribosomes.</text>
</comment>
<evidence type="ECO:0000256" key="4">
    <source>
        <dbReference type="SAM" id="MobiDB-lite"/>
    </source>
</evidence>
<sequence length="152" mass="17277">MPTLATNKRARFDYDLLEEFEGGLVLTGAEVKSAKKGNMSLQGTYISLRDKGVWLRNAHIGAYAPAGEQEEYNPTRDRKVLVHKSEIKKMLGKKSSEGLTIVPIRVYTKGALVKLSFALARGKRKHEKRDAIKKRDIEKQSREEMKKTRFKA</sequence>
<dbReference type="SUPFAM" id="SSF74982">
    <property type="entry name" value="Small protein B (SmpB)"/>
    <property type="match status" value="1"/>
</dbReference>
<protein>
    <recommendedName>
        <fullName evidence="3">SsrA-binding protein</fullName>
    </recommendedName>
    <alternativeName>
        <fullName evidence="3">Small protein B</fullName>
    </alternativeName>
</protein>
<keyword evidence="1 3" id="KW-0963">Cytoplasm</keyword>
<feature type="compositionally biased region" description="Basic and acidic residues" evidence="4">
    <location>
        <begin position="128"/>
        <end position="152"/>
    </location>
</feature>
<gene>
    <name evidence="3 5" type="primary">smpB</name>
    <name evidence="5" type="ORF">UU50_C0009G0048</name>
</gene>
<dbReference type="PANTHER" id="PTHR30308">
    <property type="entry name" value="TMRNA-BINDING COMPONENT OF TRANS-TRANSLATION TAGGING COMPLEX"/>
    <property type="match status" value="1"/>
</dbReference>
<proteinExistence type="inferred from homology"/>
<dbReference type="NCBIfam" id="NF003843">
    <property type="entry name" value="PRK05422.1"/>
    <property type="match status" value="1"/>
</dbReference>
<evidence type="ECO:0000256" key="2">
    <source>
        <dbReference type="ARBA" id="ARBA00022884"/>
    </source>
</evidence>
<name>A0A0G0VHW9_9BACT</name>
<dbReference type="InterPro" id="IPR000037">
    <property type="entry name" value="SsrA-bd_prot"/>
</dbReference>
<dbReference type="NCBIfam" id="TIGR00086">
    <property type="entry name" value="smpB"/>
    <property type="match status" value="1"/>
</dbReference>
<reference evidence="5 6" key="1">
    <citation type="journal article" date="2015" name="Nature">
        <title>rRNA introns, odd ribosomes, and small enigmatic genomes across a large radiation of phyla.</title>
        <authorList>
            <person name="Brown C.T."/>
            <person name="Hug L.A."/>
            <person name="Thomas B.C."/>
            <person name="Sharon I."/>
            <person name="Castelle C.J."/>
            <person name="Singh A."/>
            <person name="Wilkins M.J."/>
            <person name="Williams K.H."/>
            <person name="Banfield J.F."/>
        </authorList>
    </citation>
    <scope>NUCLEOTIDE SEQUENCE [LARGE SCALE GENOMIC DNA]</scope>
</reference>